<feature type="region of interest" description="Disordered" evidence="1">
    <location>
        <begin position="76"/>
        <end position="113"/>
    </location>
</feature>
<organism evidence="2 3">
    <name type="scientific">Centaurea solstitialis</name>
    <name type="common">yellow star-thistle</name>
    <dbReference type="NCBI Taxonomy" id="347529"/>
    <lineage>
        <taxon>Eukaryota</taxon>
        <taxon>Viridiplantae</taxon>
        <taxon>Streptophyta</taxon>
        <taxon>Embryophyta</taxon>
        <taxon>Tracheophyta</taxon>
        <taxon>Spermatophyta</taxon>
        <taxon>Magnoliopsida</taxon>
        <taxon>eudicotyledons</taxon>
        <taxon>Gunneridae</taxon>
        <taxon>Pentapetalae</taxon>
        <taxon>asterids</taxon>
        <taxon>campanulids</taxon>
        <taxon>Asterales</taxon>
        <taxon>Asteraceae</taxon>
        <taxon>Carduoideae</taxon>
        <taxon>Cardueae</taxon>
        <taxon>Centaureinae</taxon>
        <taxon>Centaurea</taxon>
    </lineage>
</organism>
<dbReference type="AlphaFoldDB" id="A0AA38TES0"/>
<dbReference type="PANTHER" id="PTHR33265">
    <property type="entry name" value="AVR9/CF-9 RAPIDLY ELICITED PROTEIN-RELATED"/>
    <property type="match status" value="1"/>
</dbReference>
<feature type="compositionally biased region" description="Low complexity" evidence="1">
    <location>
        <begin position="76"/>
        <end position="98"/>
    </location>
</feature>
<accession>A0AA38TES0</accession>
<evidence type="ECO:0000256" key="1">
    <source>
        <dbReference type="SAM" id="MobiDB-lite"/>
    </source>
</evidence>
<comment type="caution">
    <text evidence="2">The sequence shown here is derived from an EMBL/GenBank/DDBJ whole genome shotgun (WGS) entry which is preliminary data.</text>
</comment>
<proteinExistence type="predicted"/>
<dbReference type="PANTHER" id="PTHR33265:SF31">
    <property type="entry name" value="AVR9_CF-9 RAPIDLY ELICITED PROTEIN 146"/>
    <property type="match status" value="1"/>
</dbReference>
<evidence type="ECO:0000313" key="2">
    <source>
        <dbReference type="EMBL" id="KAJ9559619.1"/>
    </source>
</evidence>
<dbReference type="Proteomes" id="UP001172457">
    <property type="component" value="Chromosome 2"/>
</dbReference>
<evidence type="ECO:0000313" key="3">
    <source>
        <dbReference type="Proteomes" id="UP001172457"/>
    </source>
</evidence>
<name>A0AA38TES0_9ASTR</name>
<protein>
    <submittedName>
        <fullName evidence="2">Uncharacterized protein</fullName>
    </submittedName>
</protein>
<dbReference type="EMBL" id="JARYMX010000002">
    <property type="protein sequence ID" value="KAJ9559619.1"/>
    <property type="molecule type" value="Genomic_DNA"/>
</dbReference>
<reference evidence="2" key="1">
    <citation type="submission" date="2023-03" db="EMBL/GenBank/DDBJ databases">
        <title>Chromosome-scale reference genome and RAD-based genetic map of yellow starthistle (Centaurea solstitialis) reveal putative structural variation and QTLs associated with invader traits.</title>
        <authorList>
            <person name="Reatini B."/>
            <person name="Cang F.A."/>
            <person name="Jiang Q."/>
            <person name="Mckibben M.T.W."/>
            <person name="Barker M.S."/>
            <person name="Rieseberg L.H."/>
            <person name="Dlugosch K.M."/>
        </authorList>
    </citation>
    <scope>NUCLEOTIDE SEQUENCE</scope>
    <source>
        <strain evidence="2">CAN-66</strain>
        <tissue evidence="2">Leaf</tissue>
    </source>
</reference>
<sequence length="135" mass="15463">MEQNLPIMAKKAWSLVRVFFFILKKGISKTKFLADLNIIIKRGKIAGKALHNLLFHHHNHHASALRRHHLRHLSFPITTTTSSSPSSSSDSEFSCTATPPHPPPSPAKKLKHRRLAAQTHRRWRRMMALAGWLRN</sequence>
<gene>
    <name evidence="2" type="ORF">OSB04_004779</name>
</gene>
<keyword evidence="3" id="KW-1185">Reference proteome</keyword>